<reference evidence="1" key="1">
    <citation type="submission" date="2014-11" db="EMBL/GenBank/DDBJ databases">
        <authorList>
            <person name="Amaro Gonzalez C."/>
        </authorList>
    </citation>
    <scope>NUCLEOTIDE SEQUENCE</scope>
</reference>
<dbReference type="AlphaFoldDB" id="A0A0E9TSA5"/>
<accession>A0A0E9TSA5</accession>
<proteinExistence type="predicted"/>
<protein>
    <submittedName>
        <fullName evidence="1">Uncharacterized protein</fullName>
    </submittedName>
</protein>
<dbReference type="EMBL" id="GBXM01052250">
    <property type="protein sequence ID" value="JAH56327.1"/>
    <property type="molecule type" value="Transcribed_RNA"/>
</dbReference>
<organism evidence="1">
    <name type="scientific">Anguilla anguilla</name>
    <name type="common">European freshwater eel</name>
    <name type="synonym">Muraena anguilla</name>
    <dbReference type="NCBI Taxonomy" id="7936"/>
    <lineage>
        <taxon>Eukaryota</taxon>
        <taxon>Metazoa</taxon>
        <taxon>Chordata</taxon>
        <taxon>Craniata</taxon>
        <taxon>Vertebrata</taxon>
        <taxon>Euteleostomi</taxon>
        <taxon>Actinopterygii</taxon>
        <taxon>Neopterygii</taxon>
        <taxon>Teleostei</taxon>
        <taxon>Anguilliformes</taxon>
        <taxon>Anguillidae</taxon>
        <taxon>Anguilla</taxon>
    </lineage>
</organism>
<evidence type="ECO:0000313" key="1">
    <source>
        <dbReference type="EMBL" id="JAH56327.1"/>
    </source>
</evidence>
<sequence>MRFPLMLVLRLFKQFTCSRRA</sequence>
<name>A0A0E9TSA5_ANGAN</name>
<reference evidence="1" key="2">
    <citation type="journal article" date="2015" name="Fish Shellfish Immunol.">
        <title>Early steps in the European eel (Anguilla anguilla)-Vibrio vulnificus interaction in the gills: Role of the RtxA13 toxin.</title>
        <authorList>
            <person name="Callol A."/>
            <person name="Pajuelo D."/>
            <person name="Ebbesson L."/>
            <person name="Teles M."/>
            <person name="MacKenzie S."/>
            <person name="Amaro C."/>
        </authorList>
    </citation>
    <scope>NUCLEOTIDE SEQUENCE</scope>
</reference>